<dbReference type="EC" id="3.1.1.61" evidence="5"/>
<dbReference type="Proteomes" id="UP000033220">
    <property type="component" value="Chromosome DSM 122"/>
</dbReference>
<evidence type="ECO:0000256" key="6">
    <source>
        <dbReference type="PROSITE-ProRule" id="PRU00050"/>
    </source>
</evidence>
<comment type="catalytic activity">
    <reaction evidence="5">
        <text>L-glutaminyl-[protein] + H2O = L-glutamyl-[protein] + NH4(+)</text>
        <dbReference type="Rhea" id="RHEA:16441"/>
        <dbReference type="Rhea" id="RHEA-COMP:10207"/>
        <dbReference type="Rhea" id="RHEA-COMP:10208"/>
        <dbReference type="ChEBI" id="CHEBI:15377"/>
        <dbReference type="ChEBI" id="CHEBI:28938"/>
        <dbReference type="ChEBI" id="CHEBI:29973"/>
        <dbReference type="ChEBI" id="CHEBI:30011"/>
        <dbReference type="EC" id="3.5.1.44"/>
    </reaction>
</comment>
<dbReference type="PROSITE" id="PS50122">
    <property type="entry name" value="CHEB"/>
    <property type="match status" value="1"/>
</dbReference>
<dbReference type="Pfam" id="PF01339">
    <property type="entry name" value="CheB_methylest"/>
    <property type="match status" value="1"/>
</dbReference>
<comment type="catalytic activity">
    <reaction evidence="4 5">
        <text>[protein]-L-glutamate 5-O-methyl ester + H2O = L-glutamyl-[protein] + methanol + H(+)</text>
        <dbReference type="Rhea" id="RHEA:23236"/>
        <dbReference type="Rhea" id="RHEA-COMP:10208"/>
        <dbReference type="Rhea" id="RHEA-COMP:10311"/>
        <dbReference type="ChEBI" id="CHEBI:15377"/>
        <dbReference type="ChEBI" id="CHEBI:15378"/>
        <dbReference type="ChEBI" id="CHEBI:17790"/>
        <dbReference type="ChEBI" id="CHEBI:29973"/>
        <dbReference type="ChEBI" id="CHEBI:82795"/>
        <dbReference type="EC" id="3.1.1.61"/>
    </reaction>
</comment>
<dbReference type="PANTHER" id="PTHR42872">
    <property type="entry name" value="PROTEIN-GLUTAMATE METHYLESTERASE/PROTEIN-GLUTAMINE GLUTAMINASE"/>
    <property type="match status" value="1"/>
</dbReference>
<keyword evidence="2 5" id="KW-0145">Chemotaxis</keyword>
<dbReference type="GO" id="GO:0050568">
    <property type="term" value="F:protein-glutamine glutaminase activity"/>
    <property type="evidence" value="ECO:0007669"/>
    <property type="project" value="UniProtKB-UniRule"/>
</dbReference>
<evidence type="ECO:0000256" key="3">
    <source>
        <dbReference type="ARBA" id="ARBA00022801"/>
    </source>
</evidence>
<proteinExistence type="inferred from homology"/>
<evidence type="ECO:0000256" key="2">
    <source>
        <dbReference type="ARBA" id="ARBA00022500"/>
    </source>
</evidence>
<dbReference type="GO" id="GO:0008984">
    <property type="term" value="F:protein-glutamate methylesterase activity"/>
    <property type="evidence" value="ECO:0007669"/>
    <property type="project" value="UniProtKB-UniRule"/>
</dbReference>
<dbReference type="InterPro" id="IPR008248">
    <property type="entry name" value="CheB-like"/>
</dbReference>
<protein>
    <recommendedName>
        <fullName evidence="5">Protein-glutamate methylesterase/protein-glutamine glutaminase</fullName>
        <ecNumber evidence="5">3.1.1.61</ecNumber>
        <ecNumber evidence="5">3.5.1.44</ecNumber>
    </recommendedName>
</protein>
<dbReference type="PANTHER" id="PTHR42872:SF6">
    <property type="entry name" value="PROTEIN-GLUTAMATE METHYLESTERASE_PROTEIN-GLUTAMINE GLUTAMINASE"/>
    <property type="match status" value="1"/>
</dbReference>
<dbReference type="GO" id="GO:0000156">
    <property type="term" value="F:phosphorelay response regulator activity"/>
    <property type="evidence" value="ECO:0007669"/>
    <property type="project" value="InterPro"/>
</dbReference>
<dbReference type="InterPro" id="IPR035909">
    <property type="entry name" value="CheB_C"/>
</dbReference>
<evidence type="ECO:0000259" key="8">
    <source>
        <dbReference type="PROSITE" id="PS50110"/>
    </source>
</evidence>
<feature type="active site" evidence="5 6">
    <location>
        <position position="243"/>
    </location>
</feature>
<dbReference type="GO" id="GO:0005737">
    <property type="term" value="C:cytoplasm"/>
    <property type="evidence" value="ECO:0007669"/>
    <property type="project" value="UniProtKB-SubCell"/>
</dbReference>
<dbReference type="EC" id="3.5.1.44" evidence="5"/>
<dbReference type="HOGENOM" id="CLU_000445_51_0_5"/>
<evidence type="ECO:0000256" key="7">
    <source>
        <dbReference type="PROSITE-ProRule" id="PRU00169"/>
    </source>
</evidence>
<feature type="domain" description="Response regulatory" evidence="8">
    <location>
        <begin position="68"/>
        <end position="185"/>
    </location>
</feature>
<sequence>MCLYTLIDLTNSGLWRGCASVCAPRGFSSSGIRNRCMGCPCLFSLLPPPPINVCDQGPPMTADPKRIKVLVVDDSASVRQTMTDLLNEDPEIEVIGTAADPYVAAKRLSQIVPDVITLDIEMPRMDGITFLHKLMEQHPLPVVICSSLAADGTQALSQALDAGAVSVIAKPLTGTRQFLLESSIGIRDAVKAAAQVDVGRFRALRRAKVEGPAPKLTADAIIPRPLSRKIAKTTDKVVCIGASTGGTEALRVVLQDLPLDSPGVVIVQHMPEHFTRAFANRLNGICTIDVKEAEDGDPVLRGRALIAPGNRHMLLRRDGARYSVQVKDGPLVSRHRPSVDVLFRSAAAAAGANALGVILTGMGDDGSRGMLEMHQAGALTLAEDESTCIVFGMPKEAIAAGAVDRVIPLDRMGREIMRGYADLNAALIRPEEVPR</sequence>
<dbReference type="CDD" id="cd17541">
    <property type="entry name" value="REC_CheB-like"/>
    <property type="match status" value="1"/>
</dbReference>
<dbReference type="EMBL" id="HE663493">
    <property type="protein sequence ID" value="CCG07081.1"/>
    <property type="molecule type" value="Genomic_DNA"/>
</dbReference>
<dbReference type="SMART" id="SM00448">
    <property type="entry name" value="REC"/>
    <property type="match status" value="1"/>
</dbReference>
<evidence type="ECO:0000313" key="11">
    <source>
        <dbReference type="Proteomes" id="UP000033220"/>
    </source>
</evidence>
<dbReference type="eggNOG" id="COG2201">
    <property type="taxonomic scope" value="Bacteria"/>
</dbReference>
<keyword evidence="11" id="KW-1185">Reference proteome</keyword>
<accession>H6SP09</accession>
<feature type="active site" evidence="5 6">
    <location>
        <position position="269"/>
    </location>
</feature>
<comment type="subcellular location">
    <subcellularLocation>
        <location evidence="5">Cytoplasm</location>
    </subcellularLocation>
</comment>
<dbReference type="InterPro" id="IPR011006">
    <property type="entry name" value="CheY-like_superfamily"/>
</dbReference>
<comment type="similarity">
    <text evidence="5">Belongs to the CheB family.</text>
</comment>
<dbReference type="AlphaFoldDB" id="H6SP09"/>
<comment type="function">
    <text evidence="5">Involved in chemotaxis. Part of a chemotaxis signal transduction system that modulates chemotaxis in response to various stimuli. Catalyzes the demethylation of specific methylglutamate residues introduced into the chemoreceptors (methyl-accepting chemotaxis proteins or MCP) by CheR. Also mediates the irreversible deamidation of specific glutamine residues to glutamic acid.</text>
</comment>
<dbReference type="KEGG" id="rpm:RSPPHO_00455"/>
<dbReference type="Gene3D" id="3.40.50.2300">
    <property type="match status" value="1"/>
</dbReference>
<dbReference type="InterPro" id="IPR000673">
    <property type="entry name" value="Sig_transdc_resp-reg_Me-estase"/>
</dbReference>
<evidence type="ECO:0000259" key="9">
    <source>
        <dbReference type="PROSITE" id="PS50122"/>
    </source>
</evidence>
<dbReference type="SUPFAM" id="SSF52172">
    <property type="entry name" value="CheY-like"/>
    <property type="match status" value="1"/>
</dbReference>
<name>H6SP09_PARPM</name>
<comment type="PTM">
    <text evidence="5">Phosphorylated by CheA. Phosphorylation of the N-terminal regulatory domain activates the methylesterase activity.</text>
</comment>
<dbReference type="PROSITE" id="PS50110">
    <property type="entry name" value="RESPONSE_REGULATORY"/>
    <property type="match status" value="1"/>
</dbReference>
<evidence type="ECO:0000256" key="5">
    <source>
        <dbReference type="HAMAP-Rule" id="MF_00099"/>
    </source>
</evidence>
<evidence type="ECO:0000313" key="10">
    <source>
        <dbReference type="EMBL" id="CCG07081.1"/>
    </source>
</evidence>
<dbReference type="SUPFAM" id="SSF52738">
    <property type="entry name" value="Methylesterase CheB, C-terminal domain"/>
    <property type="match status" value="1"/>
</dbReference>
<keyword evidence="3 5" id="KW-0378">Hydrolase</keyword>
<feature type="active site" evidence="5 6">
    <location>
        <position position="365"/>
    </location>
</feature>
<dbReference type="Pfam" id="PF00072">
    <property type="entry name" value="Response_reg"/>
    <property type="match status" value="1"/>
</dbReference>
<dbReference type="NCBIfam" id="NF009206">
    <property type="entry name" value="PRK12555.1"/>
    <property type="match status" value="1"/>
</dbReference>
<comment type="domain">
    <text evidence="5">Contains a C-terminal catalytic domain, and an N-terminal region which modulates catalytic activity.</text>
</comment>
<reference evidence="10 11" key="1">
    <citation type="submission" date="2012-02" db="EMBL/GenBank/DDBJ databases">
        <title>Shotgun genome sequence of Phaeospirillum photometricum DSM 122.</title>
        <authorList>
            <person name="Duquesne K."/>
            <person name="Sturgis J."/>
        </authorList>
    </citation>
    <scope>NUCLEOTIDE SEQUENCE [LARGE SCALE GENOMIC DNA]</scope>
    <source>
        <strain evidence="11">DSM122</strain>
    </source>
</reference>
<evidence type="ECO:0000256" key="1">
    <source>
        <dbReference type="ARBA" id="ARBA00022490"/>
    </source>
</evidence>
<feature type="modified residue" description="4-aspartylphosphate" evidence="5 7">
    <location>
        <position position="119"/>
    </location>
</feature>
<keyword evidence="5 7" id="KW-0597">Phosphoprotein</keyword>
<dbReference type="InterPro" id="IPR001789">
    <property type="entry name" value="Sig_transdc_resp-reg_receiver"/>
</dbReference>
<dbReference type="Gene3D" id="3.40.50.180">
    <property type="entry name" value="Methylesterase CheB, C-terminal domain"/>
    <property type="match status" value="1"/>
</dbReference>
<feature type="domain" description="CheB-type methylesterase" evidence="9">
    <location>
        <begin position="231"/>
        <end position="417"/>
    </location>
</feature>
<dbReference type="STRING" id="1150469.RSPPHO_00455"/>
<organism evidence="10 11">
    <name type="scientific">Pararhodospirillum photometricum DSM 122</name>
    <dbReference type="NCBI Taxonomy" id="1150469"/>
    <lineage>
        <taxon>Bacteria</taxon>
        <taxon>Pseudomonadati</taxon>
        <taxon>Pseudomonadota</taxon>
        <taxon>Alphaproteobacteria</taxon>
        <taxon>Rhodospirillales</taxon>
        <taxon>Rhodospirillaceae</taxon>
        <taxon>Pararhodospirillum</taxon>
    </lineage>
</organism>
<dbReference type="GO" id="GO:0006935">
    <property type="term" value="P:chemotaxis"/>
    <property type="evidence" value="ECO:0007669"/>
    <property type="project" value="UniProtKB-UniRule"/>
</dbReference>
<dbReference type="HAMAP" id="MF_00099">
    <property type="entry name" value="CheB_chemtxs"/>
    <property type="match status" value="1"/>
</dbReference>
<dbReference type="CDD" id="cd16432">
    <property type="entry name" value="CheB_Rec"/>
    <property type="match status" value="1"/>
</dbReference>
<dbReference type="PATRIC" id="fig|1150469.3.peg.537"/>
<evidence type="ECO:0000256" key="4">
    <source>
        <dbReference type="ARBA" id="ARBA00048267"/>
    </source>
</evidence>
<keyword evidence="1 5" id="KW-0963">Cytoplasm</keyword>
<gene>
    <name evidence="5" type="primary">cheB</name>
    <name evidence="10" type="synonym">cheB2</name>
    <name evidence="10" type="ORF">RSPPHO_00455</name>
</gene>
<dbReference type="NCBIfam" id="NF001965">
    <property type="entry name" value="PRK00742.1"/>
    <property type="match status" value="1"/>
</dbReference>